<evidence type="ECO:0000313" key="3">
    <source>
        <dbReference type="Proteomes" id="UP000092600"/>
    </source>
</evidence>
<feature type="region of interest" description="Disordered" evidence="1">
    <location>
        <begin position="418"/>
        <end position="511"/>
    </location>
</feature>
<evidence type="ECO:0000256" key="1">
    <source>
        <dbReference type="SAM" id="MobiDB-lite"/>
    </source>
</evidence>
<dbReference type="InterPro" id="IPR036291">
    <property type="entry name" value="NAD(P)-bd_dom_sf"/>
</dbReference>
<dbReference type="Gene3D" id="3.40.50.720">
    <property type="entry name" value="NAD(P)-binding Rossmann-like Domain"/>
    <property type="match status" value="2"/>
</dbReference>
<organism evidence="2 3">
    <name type="scientific">Ananas comosus</name>
    <name type="common">Pineapple</name>
    <name type="synonym">Ananas ananas</name>
    <dbReference type="NCBI Taxonomy" id="4615"/>
    <lineage>
        <taxon>Eukaryota</taxon>
        <taxon>Viridiplantae</taxon>
        <taxon>Streptophyta</taxon>
        <taxon>Embryophyta</taxon>
        <taxon>Tracheophyta</taxon>
        <taxon>Spermatophyta</taxon>
        <taxon>Magnoliopsida</taxon>
        <taxon>Liliopsida</taxon>
        <taxon>Poales</taxon>
        <taxon>Bromeliaceae</taxon>
        <taxon>Bromelioideae</taxon>
        <taxon>Ananas</taxon>
    </lineage>
</organism>
<protein>
    <submittedName>
        <fullName evidence="2">Protein TIC 62, chloroplastic</fullName>
    </submittedName>
</protein>
<dbReference type="EMBL" id="LSRQ01001102">
    <property type="protein sequence ID" value="OAY79357.1"/>
    <property type="molecule type" value="Genomic_DNA"/>
</dbReference>
<accession>A0A199VQ88</accession>
<sequence length="511" mass="55563">KRRGAYFEPCFELHVSYLISSRSQISSIASVKASSGSTLPSTSAATKQEMSSKEKEVVFVAGSTGRVVSSGECIYSVSLLNGSIFARELIRLGFRVRAGVRSSQRAEPLVQSYLLRTVNNIKPAVEKLEIVECDLENEGGIVPAIANASVVICCIGASEKEVFDVTGPYRIDYKATKNLIDAGKIKILLDFLLQFSEINYEIAAPLNTSSYSQCVVFSPVFLPLFFCAATTAKVDHFILLTSLGTSKIGFPAAILNLFWGVLIWKRKAEEALIASGLPFTVCGNIAYSAIKFVFQIMHIGVRPGGMERPTDSYKETHNLVLADEDTFFGGQVSNLQVHSFDPIQSVLRCNNGIYEVAELMACMAKNRRLSFCKVVEVIAETTAPLLPMEELLAKIPSKRALPAELELNFALSSAEEIVKEKPKDRPLSPYTVYNDLKPPTSPTPTKPSTSAAHDPGYKAKPLSPYTAQDGLKPPSSLSPPNSPSTADGSPQTITAKESEPAKQRPLSPYTM</sequence>
<feature type="non-terminal residue" evidence="2">
    <location>
        <position position="511"/>
    </location>
</feature>
<dbReference type="PANTHER" id="PTHR47285">
    <property type="entry name" value="PROTEIN TIC 62, CHLOROPLASTIC"/>
    <property type="match status" value="1"/>
</dbReference>
<gene>
    <name evidence="2" type="ORF">ACMD2_21340</name>
</gene>
<feature type="non-terminal residue" evidence="2">
    <location>
        <position position="1"/>
    </location>
</feature>
<dbReference type="STRING" id="4615.A0A199VQ88"/>
<evidence type="ECO:0000313" key="2">
    <source>
        <dbReference type="EMBL" id="OAY79357.1"/>
    </source>
</evidence>
<feature type="compositionally biased region" description="Polar residues" evidence="1">
    <location>
        <begin position="485"/>
        <end position="495"/>
    </location>
</feature>
<proteinExistence type="predicted"/>
<comment type="caution">
    <text evidence="2">The sequence shown here is derived from an EMBL/GenBank/DDBJ whole genome shotgun (WGS) entry which is preliminary data.</text>
</comment>
<reference evidence="2 3" key="1">
    <citation type="journal article" date="2016" name="DNA Res.">
        <title>The draft genome of MD-2 pineapple using hybrid error correction of long reads.</title>
        <authorList>
            <person name="Redwan R.M."/>
            <person name="Saidin A."/>
            <person name="Kumar S.V."/>
        </authorList>
    </citation>
    <scope>NUCLEOTIDE SEQUENCE [LARGE SCALE GENOMIC DNA]</scope>
    <source>
        <strain evidence="3">cv. MD2</strain>
        <tissue evidence="2">Leaf</tissue>
    </source>
</reference>
<name>A0A199VQ88_ANACO</name>
<dbReference type="PANTHER" id="PTHR47285:SF1">
    <property type="entry name" value="PROTEIN TIC 62, CHLOROPLASTIC"/>
    <property type="match status" value="1"/>
</dbReference>
<dbReference type="AlphaFoldDB" id="A0A199VQ88"/>
<dbReference type="InterPro" id="IPR044719">
    <property type="entry name" value="TIC62"/>
</dbReference>
<dbReference type="Proteomes" id="UP000092600">
    <property type="component" value="Unassembled WGS sequence"/>
</dbReference>
<dbReference type="SUPFAM" id="SSF51735">
    <property type="entry name" value="NAD(P)-binding Rossmann-fold domains"/>
    <property type="match status" value="1"/>
</dbReference>